<dbReference type="PROSITE" id="PS50110">
    <property type="entry name" value="RESPONSE_REGULATORY"/>
    <property type="match status" value="1"/>
</dbReference>
<evidence type="ECO:0000313" key="3">
    <source>
        <dbReference type="EMBL" id="MCC4213281.1"/>
    </source>
</evidence>
<protein>
    <recommendedName>
        <fullName evidence="2">Response regulatory domain-containing protein</fullName>
    </recommendedName>
</protein>
<keyword evidence="4" id="KW-1185">Reference proteome</keyword>
<accession>A0ABS8GU13</accession>
<dbReference type="Gene3D" id="1.20.120.160">
    <property type="entry name" value="HPT domain"/>
    <property type="match status" value="1"/>
</dbReference>
<proteinExistence type="predicted"/>
<dbReference type="SUPFAM" id="SSF47226">
    <property type="entry name" value="Histidine-containing phosphotransfer domain, HPT domain"/>
    <property type="match status" value="1"/>
</dbReference>
<feature type="domain" description="Response regulatory" evidence="2">
    <location>
        <begin position="7"/>
        <end position="119"/>
    </location>
</feature>
<sequence length="239" mass="27063">MNTPVKHILFVDADREAQSRFNSYFDTGSFLVYNFNSAMGAIQHIKESKPADVLIINENAKPMGAAQTLNYLSDELQFKAKTFVTSESKGSFETDSAVYEVLKKPFDETEFQKVESALGYTKKISDELYSLDYLKELSDGDTVFINQSIQMFIETVGPRIEELKALSAAKAYQKIAEVAHNIKPSFEMILNKRGAELCNFLAHHAAPGDFKSYVEDLNEEFLLVEKHLREDFLSKENSL</sequence>
<evidence type="ECO:0000256" key="1">
    <source>
        <dbReference type="PROSITE-ProRule" id="PRU00169"/>
    </source>
</evidence>
<gene>
    <name evidence="3" type="ORF">LLW17_11160</name>
</gene>
<reference evidence="3 4" key="1">
    <citation type="submission" date="2021-11" db="EMBL/GenBank/DDBJ databases">
        <title>Seasonal and diel survey of microbial diversity of the Tyrrhenian coast.</title>
        <authorList>
            <person name="Gattoni G."/>
            <person name="Corral P."/>
        </authorList>
    </citation>
    <scope>NUCLEOTIDE SEQUENCE [LARGE SCALE GENOMIC DNA]</scope>
    <source>
        <strain evidence="3 4">Mr9</strain>
    </source>
</reference>
<name>A0ABS8GU13_9FLAO</name>
<comment type="caution">
    <text evidence="3">The sequence shown here is derived from an EMBL/GenBank/DDBJ whole genome shotgun (WGS) entry which is preliminary data.</text>
</comment>
<dbReference type="InterPro" id="IPR001789">
    <property type="entry name" value="Sig_transdc_resp-reg_receiver"/>
</dbReference>
<dbReference type="InterPro" id="IPR036641">
    <property type="entry name" value="HPT_dom_sf"/>
</dbReference>
<organism evidence="3 4">
    <name type="scientific">Leeuwenhoekiella parthenopeia</name>
    <dbReference type="NCBI Taxonomy" id="2890320"/>
    <lineage>
        <taxon>Bacteria</taxon>
        <taxon>Pseudomonadati</taxon>
        <taxon>Bacteroidota</taxon>
        <taxon>Flavobacteriia</taxon>
        <taxon>Flavobacteriales</taxon>
        <taxon>Flavobacteriaceae</taxon>
        <taxon>Leeuwenhoekiella</taxon>
    </lineage>
</organism>
<dbReference type="EMBL" id="JAJGMW010000013">
    <property type="protein sequence ID" value="MCC4213281.1"/>
    <property type="molecule type" value="Genomic_DNA"/>
</dbReference>
<dbReference type="Proteomes" id="UP001197770">
    <property type="component" value="Unassembled WGS sequence"/>
</dbReference>
<evidence type="ECO:0000259" key="2">
    <source>
        <dbReference type="PROSITE" id="PS50110"/>
    </source>
</evidence>
<comment type="caution">
    <text evidence="1">Lacks conserved residue(s) required for the propagation of feature annotation.</text>
</comment>
<dbReference type="RefSeq" id="WP_228230342.1">
    <property type="nucleotide sequence ID" value="NZ_JAJGMW010000013.1"/>
</dbReference>
<dbReference type="Gene3D" id="3.40.50.2300">
    <property type="match status" value="1"/>
</dbReference>
<evidence type="ECO:0000313" key="4">
    <source>
        <dbReference type="Proteomes" id="UP001197770"/>
    </source>
</evidence>